<keyword evidence="7" id="KW-1208">Phospholipid metabolism</keyword>
<dbReference type="PANTHER" id="PTHR15362:SF4">
    <property type="entry name" value="CDP-DIACYLGLYCEROL--INOSITOL 3-PHOSPHATIDYLTRANSFERASE"/>
    <property type="match status" value="1"/>
</dbReference>
<protein>
    <submittedName>
        <fullName evidence="9">Uncharacterized protein</fullName>
    </submittedName>
</protein>
<proteinExistence type="predicted"/>
<evidence type="ECO:0000313" key="10">
    <source>
        <dbReference type="Proteomes" id="UP000822688"/>
    </source>
</evidence>
<evidence type="ECO:0000256" key="7">
    <source>
        <dbReference type="ARBA" id="ARBA00023264"/>
    </source>
</evidence>
<keyword evidence="5" id="KW-0443">Lipid metabolism</keyword>
<evidence type="ECO:0000256" key="4">
    <source>
        <dbReference type="ARBA" id="ARBA00022989"/>
    </source>
</evidence>
<evidence type="ECO:0000256" key="3">
    <source>
        <dbReference type="ARBA" id="ARBA00022692"/>
    </source>
</evidence>
<reference evidence="9" key="1">
    <citation type="submission" date="2020-06" db="EMBL/GenBank/DDBJ databases">
        <title>WGS assembly of Ceratodon purpureus strain R40.</title>
        <authorList>
            <person name="Carey S.B."/>
            <person name="Jenkins J."/>
            <person name="Shu S."/>
            <person name="Lovell J.T."/>
            <person name="Sreedasyam A."/>
            <person name="Maumus F."/>
            <person name="Tiley G.P."/>
            <person name="Fernandez-Pozo N."/>
            <person name="Barry K."/>
            <person name="Chen C."/>
            <person name="Wang M."/>
            <person name="Lipzen A."/>
            <person name="Daum C."/>
            <person name="Saski C.A."/>
            <person name="Payton A.C."/>
            <person name="Mcbreen J.C."/>
            <person name="Conrad R.E."/>
            <person name="Kollar L.M."/>
            <person name="Olsson S."/>
            <person name="Huttunen S."/>
            <person name="Landis J.B."/>
            <person name="Wickett N.J."/>
            <person name="Johnson M.G."/>
            <person name="Rensing S.A."/>
            <person name="Grimwood J."/>
            <person name="Schmutz J."/>
            <person name="Mcdaniel S.F."/>
        </authorList>
    </citation>
    <scope>NUCLEOTIDE SEQUENCE</scope>
    <source>
        <strain evidence="9">R40</strain>
    </source>
</reference>
<feature type="compositionally biased region" description="Basic residues" evidence="8">
    <location>
        <begin position="187"/>
        <end position="206"/>
    </location>
</feature>
<name>A0A8T0IP45_CERPU</name>
<keyword evidence="3" id="KW-0812">Transmembrane</keyword>
<accession>A0A8T0IP45</accession>
<evidence type="ECO:0000256" key="2">
    <source>
        <dbReference type="ARBA" id="ARBA00022679"/>
    </source>
</evidence>
<evidence type="ECO:0000256" key="5">
    <source>
        <dbReference type="ARBA" id="ARBA00023098"/>
    </source>
</evidence>
<keyword evidence="2" id="KW-0808">Transferase</keyword>
<evidence type="ECO:0000256" key="6">
    <source>
        <dbReference type="ARBA" id="ARBA00023136"/>
    </source>
</evidence>
<evidence type="ECO:0000313" key="9">
    <source>
        <dbReference type="EMBL" id="KAG0585524.1"/>
    </source>
</evidence>
<comment type="caution">
    <text evidence="9">The sequence shown here is derived from an EMBL/GenBank/DDBJ whole genome shotgun (WGS) entry which is preliminary data.</text>
</comment>
<dbReference type="Proteomes" id="UP000822688">
    <property type="component" value="Chromosome 2"/>
</dbReference>
<dbReference type="PANTHER" id="PTHR15362">
    <property type="entry name" value="PHOSPHATIDYLINOSITOL SYNTHASE"/>
    <property type="match status" value="1"/>
</dbReference>
<evidence type="ECO:0000256" key="8">
    <source>
        <dbReference type="SAM" id="MobiDB-lite"/>
    </source>
</evidence>
<comment type="subcellular location">
    <subcellularLocation>
        <location evidence="1">Membrane</location>
        <topology evidence="1">Multi-pass membrane protein</topology>
    </subcellularLocation>
</comment>
<sequence length="215" mass="25336">MNCSSTFGDVIAHVSSRASNTALLIVLSHLYRRDFRVFILLLELDIVSHWFRIYCEVRSKRCPCHHLCHFQNALYCHPVFRLFCAVSQEVMYISLYLIAFDWMEHGYPVKLDRRGYHRISNSHFFRSMVMAAPGYVIRQLATLDEIRLATDMCVHFDHQKHCRTPRAPPAPPAPPEPPVIICEVQPKPRRRRSRSRPRGRTRSRSKLRFELCDHY</sequence>
<evidence type="ECO:0000256" key="1">
    <source>
        <dbReference type="ARBA" id="ARBA00004141"/>
    </source>
</evidence>
<keyword evidence="10" id="KW-1185">Reference proteome</keyword>
<organism evidence="9 10">
    <name type="scientific">Ceratodon purpureus</name>
    <name type="common">Fire moss</name>
    <name type="synonym">Dicranum purpureum</name>
    <dbReference type="NCBI Taxonomy" id="3225"/>
    <lineage>
        <taxon>Eukaryota</taxon>
        <taxon>Viridiplantae</taxon>
        <taxon>Streptophyta</taxon>
        <taxon>Embryophyta</taxon>
        <taxon>Bryophyta</taxon>
        <taxon>Bryophytina</taxon>
        <taxon>Bryopsida</taxon>
        <taxon>Dicranidae</taxon>
        <taxon>Pseudoditrichales</taxon>
        <taxon>Ditrichaceae</taxon>
        <taxon>Ceratodon</taxon>
    </lineage>
</organism>
<dbReference type="GO" id="GO:0005794">
    <property type="term" value="C:Golgi apparatus"/>
    <property type="evidence" value="ECO:0007669"/>
    <property type="project" value="TreeGrafter"/>
</dbReference>
<dbReference type="GO" id="GO:0016020">
    <property type="term" value="C:membrane"/>
    <property type="evidence" value="ECO:0007669"/>
    <property type="project" value="UniProtKB-SubCell"/>
</dbReference>
<keyword evidence="6" id="KW-0472">Membrane</keyword>
<keyword evidence="4" id="KW-1133">Transmembrane helix</keyword>
<dbReference type="GO" id="GO:0006661">
    <property type="term" value="P:phosphatidylinositol biosynthetic process"/>
    <property type="evidence" value="ECO:0007669"/>
    <property type="project" value="TreeGrafter"/>
</dbReference>
<feature type="region of interest" description="Disordered" evidence="8">
    <location>
        <begin position="164"/>
        <end position="206"/>
    </location>
</feature>
<dbReference type="GO" id="GO:0003881">
    <property type="term" value="F:CDP-diacylglycerol-inositol 3-phosphatidyltransferase activity"/>
    <property type="evidence" value="ECO:0007669"/>
    <property type="project" value="TreeGrafter"/>
</dbReference>
<gene>
    <name evidence="9" type="ORF">KC19_2G018300</name>
</gene>
<feature type="compositionally biased region" description="Pro residues" evidence="8">
    <location>
        <begin position="166"/>
        <end position="178"/>
    </location>
</feature>
<dbReference type="AlphaFoldDB" id="A0A8T0IP45"/>
<dbReference type="EMBL" id="CM026422">
    <property type="protein sequence ID" value="KAG0585524.1"/>
    <property type="molecule type" value="Genomic_DNA"/>
</dbReference>